<dbReference type="InterPro" id="IPR031167">
    <property type="entry name" value="G_OBG"/>
</dbReference>
<dbReference type="FunFam" id="1.10.150.300:FF:000001">
    <property type="entry name" value="Ribosome-binding ATPase YchF"/>
    <property type="match status" value="1"/>
</dbReference>
<evidence type="ECO:0000256" key="1">
    <source>
        <dbReference type="ARBA" id="ARBA00001946"/>
    </source>
</evidence>
<dbReference type="Gene3D" id="1.10.150.300">
    <property type="entry name" value="TGS-like domain"/>
    <property type="match status" value="1"/>
</dbReference>
<feature type="domain" description="TGS" evidence="6">
    <location>
        <begin position="355"/>
        <end position="438"/>
    </location>
</feature>
<dbReference type="NCBIfam" id="TIGR00092">
    <property type="entry name" value="redox-regulated ATPase YchF"/>
    <property type="match status" value="1"/>
</dbReference>
<dbReference type="InterPro" id="IPR012676">
    <property type="entry name" value="TGS-like"/>
</dbReference>
<reference evidence="8" key="1">
    <citation type="submission" date="2016-10" db="EMBL/GenBank/DDBJ databases">
        <authorList>
            <person name="Varghese N."/>
            <person name="Submissions S."/>
        </authorList>
    </citation>
    <scope>NUCLEOTIDE SEQUENCE [LARGE SCALE GENOMIC DNA]</scope>
    <source>
        <strain evidence="8">KCTC 32246</strain>
    </source>
</reference>
<dbReference type="CDD" id="cd04867">
    <property type="entry name" value="TGS_YchF_OLA1"/>
    <property type="match status" value="1"/>
</dbReference>
<sequence>MIVVPCAFGAILNDWLASLGLSRPSAAPRGVALSLEQWEAQVHAAIALAPGPARGLDIGRHVRLQHVGPLGYLLVNTRTLSEFFETYLLLDQWFYGCDWAQVSVTREQVVISWDERFGRPDRLLEQLHVMALLSVVRSVCPAAGQPLRIGLMGAAEGEGLGNKFLANIRETDAIAHVVRCFEDENVIHVANSVDPKRDIEIIDLELIMADLDSCEKQLQRVTRSAKGGDKEAVAQKALLEKLIPHFTEGKPARSLLKNLGDDDKRLAKTFHLLTTKPVMYIANVAEDGFDNNPHLDVVRAIAEEEGAIVVPVCNKIEAEIAELDDLEEMQMFLETMGMTEPGLNRVIRAGYQLLNLQTYFTAGVKEVRAWTVRIGATAPQAAAVIHTDFEKGFIRAEVISYDDFIQYKGEAGAKEAGKWRLEGKEYIVKDGDVMHFRFNV</sequence>
<dbReference type="SUPFAM" id="SSF52540">
    <property type="entry name" value="P-loop containing nucleoside triphosphate hydrolases"/>
    <property type="match status" value="1"/>
</dbReference>
<keyword evidence="8" id="KW-1185">Reference proteome</keyword>
<protein>
    <submittedName>
        <fullName evidence="7">GTP-binding protein YchF</fullName>
    </submittedName>
</protein>
<evidence type="ECO:0000256" key="4">
    <source>
        <dbReference type="ARBA" id="ARBA00022840"/>
    </source>
</evidence>
<dbReference type="GO" id="GO:0005525">
    <property type="term" value="F:GTP binding"/>
    <property type="evidence" value="ECO:0007669"/>
    <property type="project" value="InterPro"/>
</dbReference>
<evidence type="ECO:0000259" key="5">
    <source>
        <dbReference type="PROSITE" id="PS51710"/>
    </source>
</evidence>
<dbReference type="GO" id="GO:0005737">
    <property type="term" value="C:cytoplasm"/>
    <property type="evidence" value="ECO:0007669"/>
    <property type="project" value="TreeGrafter"/>
</dbReference>
<dbReference type="Gene3D" id="3.10.20.30">
    <property type="match status" value="1"/>
</dbReference>
<dbReference type="GO" id="GO:0016887">
    <property type="term" value="F:ATP hydrolysis activity"/>
    <property type="evidence" value="ECO:0007669"/>
    <property type="project" value="InterPro"/>
</dbReference>
<dbReference type="PANTHER" id="PTHR23305">
    <property type="entry name" value="OBG GTPASE FAMILY"/>
    <property type="match status" value="1"/>
</dbReference>
<dbReference type="InterPro" id="IPR041706">
    <property type="entry name" value="YchF_N"/>
</dbReference>
<dbReference type="GO" id="GO:0046872">
    <property type="term" value="F:metal ion binding"/>
    <property type="evidence" value="ECO:0007669"/>
    <property type="project" value="UniProtKB-KW"/>
</dbReference>
<keyword evidence="3" id="KW-0547">Nucleotide-binding</keyword>
<comment type="cofactor">
    <cofactor evidence="1">
        <name>Mg(2+)</name>
        <dbReference type="ChEBI" id="CHEBI:18420"/>
    </cofactor>
</comment>
<dbReference type="InterPro" id="IPR004095">
    <property type="entry name" value="TGS"/>
</dbReference>
<proteinExistence type="predicted"/>
<dbReference type="Gene3D" id="3.40.50.300">
    <property type="entry name" value="P-loop containing nucleotide triphosphate hydrolases"/>
    <property type="match status" value="1"/>
</dbReference>
<evidence type="ECO:0000256" key="2">
    <source>
        <dbReference type="ARBA" id="ARBA00022723"/>
    </source>
</evidence>
<name>A0A1H2MB66_9PSED</name>
<dbReference type="SUPFAM" id="SSF81271">
    <property type="entry name" value="TGS-like"/>
    <property type="match status" value="1"/>
</dbReference>
<dbReference type="CDD" id="cd01900">
    <property type="entry name" value="YchF"/>
    <property type="match status" value="1"/>
</dbReference>
<dbReference type="InterPro" id="IPR023192">
    <property type="entry name" value="TGS-like_dom_sf"/>
</dbReference>
<accession>A0A1H2MB66</accession>
<dbReference type="PROSITE" id="PS51710">
    <property type="entry name" value="G_OBG"/>
    <property type="match status" value="1"/>
</dbReference>
<evidence type="ECO:0000256" key="3">
    <source>
        <dbReference type="ARBA" id="ARBA00022741"/>
    </source>
</evidence>
<dbReference type="PROSITE" id="PS51880">
    <property type="entry name" value="TGS"/>
    <property type="match status" value="1"/>
</dbReference>
<dbReference type="AlphaFoldDB" id="A0A1H2MB66"/>
<dbReference type="Pfam" id="PF06071">
    <property type="entry name" value="YchF-GTPase_C"/>
    <property type="match status" value="1"/>
</dbReference>
<dbReference type="InterPro" id="IPR027417">
    <property type="entry name" value="P-loop_NTPase"/>
</dbReference>
<evidence type="ECO:0000259" key="6">
    <source>
        <dbReference type="PROSITE" id="PS51880"/>
    </source>
</evidence>
<keyword evidence="4" id="KW-0067">ATP-binding</keyword>
<feature type="domain" description="OBG-type G" evidence="5">
    <location>
        <begin position="153"/>
        <end position="332"/>
    </location>
</feature>
<keyword evidence="2" id="KW-0479">Metal-binding</keyword>
<evidence type="ECO:0000313" key="8">
    <source>
        <dbReference type="Proteomes" id="UP000198675"/>
    </source>
</evidence>
<dbReference type="InterPro" id="IPR004396">
    <property type="entry name" value="ATPase_YchF/OLA1"/>
</dbReference>
<dbReference type="PANTHER" id="PTHR23305:SF18">
    <property type="entry name" value="OBG-TYPE G DOMAIN-CONTAINING PROTEIN"/>
    <property type="match status" value="1"/>
</dbReference>
<dbReference type="FunFam" id="3.10.20.30:FF:000001">
    <property type="entry name" value="Ribosome-binding ATPase YchF"/>
    <property type="match status" value="1"/>
</dbReference>
<evidence type="ECO:0000313" key="7">
    <source>
        <dbReference type="EMBL" id="SDU90171.1"/>
    </source>
</evidence>
<dbReference type="GO" id="GO:0005524">
    <property type="term" value="F:ATP binding"/>
    <property type="evidence" value="ECO:0007669"/>
    <property type="project" value="UniProtKB-KW"/>
</dbReference>
<dbReference type="InterPro" id="IPR012675">
    <property type="entry name" value="Beta-grasp_dom_sf"/>
</dbReference>
<dbReference type="Proteomes" id="UP000198675">
    <property type="component" value="Chromosome I"/>
</dbReference>
<dbReference type="EMBL" id="LT629797">
    <property type="protein sequence ID" value="SDU90171.1"/>
    <property type="molecule type" value="Genomic_DNA"/>
</dbReference>
<organism evidence="7 8">
    <name type="scientific">Pseudomonas sihuiensis</name>
    <dbReference type="NCBI Taxonomy" id="1274359"/>
    <lineage>
        <taxon>Bacteria</taxon>
        <taxon>Pseudomonadati</taxon>
        <taxon>Pseudomonadota</taxon>
        <taxon>Gammaproteobacteria</taxon>
        <taxon>Pseudomonadales</taxon>
        <taxon>Pseudomonadaceae</taxon>
        <taxon>Pseudomonas</taxon>
    </lineage>
</organism>
<dbReference type="InterPro" id="IPR013029">
    <property type="entry name" value="YchF_C"/>
</dbReference>
<gene>
    <name evidence="7" type="ORF">SAMN05216363_3066</name>
</gene>
<dbReference type="Pfam" id="PF12625">
    <property type="entry name" value="Arabinose_bd"/>
    <property type="match status" value="1"/>
</dbReference>
<dbReference type="InterPro" id="IPR032687">
    <property type="entry name" value="AraC-type_N"/>
</dbReference>